<evidence type="ECO:0000313" key="2">
    <source>
        <dbReference type="Proteomes" id="UP000015106"/>
    </source>
</evidence>
<accession>A0A8R7UYD6</accession>
<dbReference type="EnsemblPlants" id="TuG1812G0600003369.01.T01">
    <property type="protein sequence ID" value="TuG1812G0600003369.01.T01"/>
    <property type="gene ID" value="TuG1812G0600003369.01"/>
</dbReference>
<evidence type="ECO:0000313" key="1">
    <source>
        <dbReference type="EnsemblPlants" id="TuG1812G0600003369.01.T01"/>
    </source>
</evidence>
<dbReference type="InterPro" id="IPR009003">
    <property type="entry name" value="Peptidase_S1_PA"/>
</dbReference>
<protein>
    <submittedName>
        <fullName evidence="1">Uncharacterized protein</fullName>
    </submittedName>
</protein>
<organism evidence="1 2">
    <name type="scientific">Triticum urartu</name>
    <name type="common">Red wild einkorn</name>
    <name type="synonym">Crithodium urartu</name>
    <dbReference type="NCBI Taxonomy" id="4572"/>
    <lineage>
        <taxon>Eukaryota</taxon>
        <taxon>Viridiplantae</taxon>
        <taxon>Streptophyta</taxon>
        <taxon>Embryophyta</taxon>
        <taxon>Tracheophyta</taxon>
        <taxon>Spermatophyta</taxon>
        <taxon>Magnoliopsida</taxon>
        <taxon>Liliopsida</taxon>
        <taxon>Poales</taxon>
        <taxon>Poaceae</taxon>
        <taxon>BOP clade</taxon>
        <taxon>Pooideae</taxon>
        <taxon>Triticodae</taxon>
        <taxon>Triticeae</taxon>
        <taxon>Triticinae</taxon>
        <taxon>Triticum</taxon>
    </lineage>
</organism>
<dbReference type="AlphaFoldDB" id="A0A8R7UYD6"/>
<reference evidence="1" key="3">
    <citation type="submission" date="2022-06" db="UniProtKB">
        <authorList>
            <consortium name="EnsemblPlants"/>
        </authorList>
    </citation>
    <scope>IDENTIFICATION</scope>
</reference>
<reference evidence="1" key="2">
    <citation type="submission" date="2018-03" db="EMBL/GenBank/DDBJ databases">
        <title>The Triticum urartu genome reveals the dynamic nature of wheat genome evolution.</title>
        <authorList>
            <person name="Ling H."/>
            <person name="Ma B."/>
            <person name="Shi X."/>
            <person name="Liu H."/>
            <person name="Dong L."/>
            <person name="Sun H."/>
            <person name="Cao Y."/>
            <person name="Gao Q."/>
            <person name="Zheng S."/>
            <person name="Li Y."/>
            <person name="Yu Y."/>
            <person name="Du H."/>
            <person name="Qi M."/>
            <person name="Li Y."/>
            <person name="Yu H."/>
            <person name="Cui Y."/>
            <person name="Wang N."/>
            <person name="Chen C."/>
            <person name="Wu H."/>
            <person name="Zhao Y."/>
            <person name="Zhang J."/>
            <person name="Li Y."/>
            <person name="Zhou W."/>
            <person name="Zhang B."/>
            <person name="Hu W."/>
            <person name="Eijk M."/>
            <person name="Tang J."/>
            <person name="Witsenboer H."/>
            <person name="Zhao S."/>
            <person name="Li Z."/>
            <person name="Zhang A."/>
            <person name="Wang D."/>
            <person name="Liang C."/>
        </authorList>
    </citation>
    <scope>NUCLEOTIDE SEQUENCE [LARGE SCALE GENOMIC DNA]</scope>
    <source>
        <strain evidence="1">cv. G1812</strain>
    </source>
</reference>
<reference evidence="2" key="1">
    <citation type="journal article" date="2013" name="Nature">
        <title>Draft genome of the wheat A-genome progenitor Triticum urartu.</title>
        <authorList>
            <person name="Ling H.Q."/>
            <person name="Zhao S."/>
            <person name="Liu D."/>
            <person name="Wang J."/>
            <person name="Sun H."/>
            <person name="Zhang C."/>
            <person name="Fan H."/>
            <person name="Li D."/>
            <person name="Dong L."/>
            <person name="Tao Y."/>
            <person name="Gao C."/>
            <person name="Wu H."/>
            <person name="Li Y."/>
            <person name="Cui Y."/>
            <person name="Guo X."/>
            <person name="Zheng S."/>
            <person name="Wang B."/>
            <person name="Yu K."/>
            <person name="Liang Q."/>
            <person name="Yang W."/>
            <person name="Lou X."/>
            <person name="Chen J."/>
            <person name="Feng M."/>
            <person name="Jian J."/>
            <person name="Zhang X."/>
            <person name="Luo G."/>
            <person name="Jiang Y."/>
            <person name="Liu J."/>
            <person name="Wang Z."/>
            <person name="Sha Y."/>
            <person name="Zhang B."/>
            <person name="Wu H."/>
            <person name="Tang D."/>
            <person name="Shen Q."/>
            <person name="Xue P."/>
            <person name="Zou S."/>
            <person name="Wang X."/>
            <person name="Liu X."/>
            <person name="Wang F."/>
            <person name="Yang Y."/>
            <person name="An X."/>
            <person name="Dong Z."/>
            <person name="Zhang K."/>
            <person name="Zhang X."/>
            <person name="Luo M.C."/>
            <person name="Dvorak J."/>
            <person name="Tong Y."/>
            <person name="Wang J."/>
            <person name="Yang H."/>
            <person name="Li Z."/>
            <person name="Wang D."/>
            <person name="Zhang A."/>
            <person name="Wang J."/>
        </authorList>
    </citation>
    <scope>NUCLEOTIDE SEQUENCE</scope>
    <source>
        <strain evidence="2">cv. G1812</strain>
    </source>
</reference>
<dbReference type="PANTHER" id="PTHR18868">
    <property type="entry name" value="OS07G0665300 PROTEIN-RELATED"/>
    <property type="match status" value="1"/>
</dbReference>
<sequence>MTTDRHLTEFPAEGDLILFPCPITEAGLGGPVLDLVGNVLGLSIDIVNETTLILPLMALRERLEYLDKFIPNSTNFREYTLPEDVHSIVPSGFMKHGRYIMAGGYPKPPPLMLEVCGRLLDTFEEVFGQLLAYKGCCCNINDRTSGEEVWAELPKGVVTKISRRVVTLSSYDGDVRAFACTGLLIKWHKNGTPVILTSASLIRSRVDEDKIDENFKIRVFLPPKQVVDGTLELYHSDYNIAVISVQKCLYGIRPENIFRRMKRPRREVVAIGRDVDDGLLMGTIGKVIKTPAGRTSKLNCEDLKLSTCKIKKAGIGGPLVNFVNGSFAGMNFYDRTNRTPYLPRRFIVRALSRIDLPSQRQRGLNHPIDIMGDATVKKNRWPVPKPYWHHRMF</sequence>
<dbReference type="PANTHER" id="PTHR18868:SF28">
    <property type="entry name" value="PEPTIDASE S1 DOMAIN-CONTAINING PROTEIN"/>
    <property type="match status" value="1"/>
</dbReference>
<dbReference type="Gramene" id="TuG1812G0600003369.01.T01">
    <property type="protein sequence ID" value="TuG1812G0600003369.01.T01"/>
    <property type="gene ID" value="TuG1812G0600003369.01"/>
</dbReference>
<name>A0A8R7UYD6_TRIUA</name>
<proteinExistence type="predicted"/>
<dbReference type="Pfam" id="PF13365">
    <property type="entry name" value="Trypsin_2"/>
    <property type="match status" value="1"/>
</dbReference>
<keyword evidence="2" id="KW-1185">Reference proteome</keyword>
<dbReference type="SUPFAM" id="SSF50494">
    <property type="entry name" value="Trypsin-like serine proteases"/>
    <property type="match status" value="1"/>
</dbReference>
<dbReference type="Proteomes" id="UP000015106">
    <property type="component" value="Chromosome 6"/>
</dbReference>